<dbReference type="AlphaFoldDB" id="A0A8J3LUL9"/>
<dbReference type="InterPro" id="IPR001753">
    <property type="entry name" value="Enoyl-CoA_hydra/iso"/>
</dbReference>
<dbReference type="SUPFAM" id="SSF52096">
    <property type="entry name" value="ClpP/crotonase"/>
    <property type="match status" value="2"/>
</dbReference>
<protein>
    <submittedName>
        <fullName evidence="2">Enoyl-CoA hydratase</fullName>
    </submittedName>
</protein>
<organism evidence="2 3">
    <name type="scientific">Planotetraspora kaengkrachanensis</name>
    <dbReference type="NCBI Taxonomy" id="575193"/>
    <lineage>
        <taxon>Bacteria</taxon>
        <taxon>Bacillati</taxon>
        <taxon>Actinomycetota</taxon>
        <taxon>Actinomycetes</taxon>
        <taxon>Streptosporangiales</taxon>
        <taxon>Streptosporangiaceae</taxon>
        <taxon>Planotetraspora</taxon>
    </lineage>
</organism>
<evidence type="ECO:0000256" key="1">
    <source>
        <dbReference type="SAM" id="MobiDB-lite"/>
    </source>
</evidence>
<reference evidence="2 3" key="1">
    <citation type="submission" date="2021-01" db="EMBL/GenBank/DDBJ databases">
        <title>Whole genome shotgun sequence of Planotetraspora kaengkrachanensis NBRC 104272.</title>
        <authorList>
            <person name="Komaki H."/>
            <person name="Tamura T."/>
        </authorList>
    </citation>
    <scope>NUCLEOTIDE SEQUENCE [LARGE SCALE GENOMIC DNA]</scope>
    <source>
        <strain evidence="2 3">NBRC 104272</strain>
    </source>
</reference>
<evidence type="ECO:0000313" key="3">
    <source>
        <dbReference type="Proteomes" id="UP000630097"/>
    </source>
</evidence>
<dbReference type="CDD" id="cd06558">
    <property type="entry name" value="crotonase-like"/>
    <property type="match status" value="1"/>
</dbReference>
<dbReference type="Pfam" id="PF00378">
    <property type="entry name" value="ECH_1"/>
    <property type="match status" value="1"/>
</dbReference>
<feature type="compositionally biased region" description="Basic and acidic residues" evidence="1">
    <location>
        <begin position="29"/>
        <end position="38"/>
    </location>
</feature>
<name>A0A8J3LUL9_9ACTN</name>
<sequence length="592" mass="64376">MSVEHELTVGMVTGEGSMTITAGASGAPEDVRPQEDPGPRSAVGFQTHPSRYRHWHLSVEGPIATLTMDVDEQGGLVPGYELKLNSYDLGVDIELYDAVQRLRFEHPEVRTVVVTGGKEKVFCAGANIRMLAASTHAWKVNFCKFTNETRNAMEDASAHSGQTYLAALNGTASGGGYELALACEHIMLVDDRSSAVSLPELPLLGVLPGTGGLTRVVDKRHVRRDLADYFSTRSEGVGGRKAVQWRLVDEVVPRPRWEETVAERAAEFARTSPRPQDATGVALTPLDRTRTADRVSYRHVTAVLDRDRGCAEITVTGPDAEPPRTVAGVHEQGARFWTLAVTRELDDLILDLRTNETELGTWVLRTKGDPALVLAYDALLLDHAGDWLVNEIVLYLKRTLKRLDVTSRSIIALIEPGSCFAGSLLEPALAADRSYQLSGVFEEGDPAAEPATVTVGPMNLGPLPMGNGLTRLGTRFWGDADALAAATANAGEALEAEDAERLGLVTFAPDDIDWADEVRMAIEERASFSPDALTGLEANYRFAGPETVETKIFGRLAAWQNWIFYRPNASGPDGALRKFGTGQRADFDKKRV</sequence>
<comment type="caution">
    <text evidence="2">The sequence shown here is derived from an EMBL/GenBank/DDBJ whole genome shotgun (WGS) entry which is preliminary data.</text>
</comment>
<feature type="region of interest" description="Disordered" evidence="1">
    <location>
        <begin position="1"/>
        <end position="46"/>
    </location>
</feature>
<dbReference type="InterPro" id="IPR029045">
    <property type="entry name" value="ClpP/crotonase-like_dom_sf"/>
</dbReference>
<gene>
    <name evidence="2" type="primary">paaG_4</name>
    <name evidence="2" type="ORF">Pka01_21890</name>
</gene>
<dbReference type="GO" id="GO:0006635">
    <property type="term" value="P:fatty acid beta-oxidation"/>
    <property type="evidence" value="ECO:0007669"/>
    <property type="project" value="TreeGrafter"/>
</dbReference>
<dbReference type="PANTHER" id="PTHR11941">
    <property type="entry name" value="ENOYL-COA HYDRATASE-RELATED"/>
    <property type="match status" value="1"/>
</dbReference>
<dbReference type="NCBIfam" id="TIGR03222">
    <property type="entry name" value="benzo_boxC"/>
    <property type="match status" value="1"/>
</dbReference>
<accession>A0A8J3LUL9</accession>
<dbReference type="GO" id="GO:0016829">
    <property type="term" value="F:lyase activity"/>
    <property type="evidence" value="ECO:0007669"/>
    <property type="project" value="InterPro"/>
</dbReference>
<dbReference type="Proteomes" id="UP000630097">
    <property type="component" value="Unassembled WGS sequence"/>
</dbReference>
<dbReference type="RefSeq" id="WP_239114884.1">
    <property type="nucleotide sequence ID" value="NZ_BAABHH010000009.1"/>
</dbReference>
<keyword evidence="3" id="KW-1185">Reference proteome</keyword>
<proteinExistence type="predicted"/>
<dbReference type="PANTHER" id="PTHR11941:SF54">
    <property type="entry name" value="ENOYL-COA HYDRATASE, MITOCHONDRIAL"/>
    <property type="match status" value="1"/>
</dbReference>
<dbReference type="EMBL" id="BONV01000006">
    <property type="protein sequence ID" value="GIG79062.1"/>
    <property type="molecule type" value="Genomic_DNA"/>
</dbReference>
<dbReference type="Gene3D" id="3.90.226.10">
    <property type="entry name" value="2-enoyl-CoA Hydratase, Chain A, domain 1"/>
    <property type="match status" value="2"/>
</dbReference>
<dbReference type="InterPro" id="IPR017633">
    <property type="entry name" value="Benz-CoA_dihydrodiol_lyase"/>
</dbReference>
<evidence type="ECO:0000313" key="2">
    <source>
        <dbReference type="EMBL" id="GIG79062.1"/>
    </source>
</evidence>